<name>F0TCG1_METLA</name>
<gene>
    <name evidence="1" type="ordered locus">Metbo_0991</name>
</gene>
<dbReference type="GeneID" id="10277440"/>
<dbReference type="EMBL" id="CP002551">
    <property type="protein sequence ID" value="ADZ09238.1"/>
    <property type="molecule type" value="Genomic_DNA"/>
</dbReference>
<dbReference type="OrthoDB" id="45235at2157"/>
<dbReference type="RefSeq" id="WP_013644589.1">
    <property type="nucleotide sequence ID" value="NC_015216.1"/>
</dbReference>
<dbReference type="SUPFAM" id="SSF54690">
    <property type="entry name" value="Molybdopterin synthase subunit MoaE"/>
    <property type="match status" value="1"/>
</dbReference>
<dbReference type="CDD" id="cd00756">
    <property type="entry name" value="MoaE"/>
    <property type="match status" value="1"/>
</dbReference>
<dbReference type="Proteomes" id="UP000007490">
    <property type="component" value="Chromosome"/>
</dbReference>
<dbReference type="AlphaFoldDB" id="F0TCG1"/>
<dbReference type="KEGG" id="mel:Metbo_0991"/>
<proteinExistence type="predicted"/>
<dbReference type="eggNOG" id="arCOG00534">
    <property type="taxonomic scope" value="Archaea"/>
</dbReference>
<dbReference type="Pfam" id="PF02391">
    <property type="entry name" value="MoaE"/>
    <property type="match status" value="1"/>
</dbReference>
<dbReference type="PANTHER" id="PTHR23404">
    <property type="entry name" value="MOLYBDOPTERIN SYNTHASE RELATED"/>
    <property type="match status" value="1"/>
</dbReference>
<dbReference type="HOGENOM" id="CLU_089568_2_2_2"/>
<reference evidence="1 2" key="2">
    <citation type="journal article" date="2014" name="Int. J. Syst. Evol. Microbiol.">
        <title>Methanobacterium paludis sp. nov. and a novel strain of Methanobacterium lacus isolated from northern peatlands.</title>
        <authorList>
            <person name="Cadillo-Quiroz H."/>
            <person name="Brauer S.L."/>
            <person name="Goodson N."/>
            <person name="Yavitt J.B."/>
            <person name="Zinder S.H."/>
        </authorList>
    </citation>
    <scope>NUCLEOTIDE SEQUENCE [LARGE SCALE GENOMIC DNA]</scope>
    <source>
        <strain evidence="1 2">AL-21</strain>
    </source>
</reference>
<evidence type="ECO:0000313" key="1">
    <source>
        <dbReference type="EMBL" id="ADZ09238.1"/>
    </source>
</evidence>
<protein>
    <submittedName>
        <fullName evidence="1">Molybdopterin biosynthesis MoaE protein</fullName>
    </submittedName>
</protein>
<keyword evidence="2" id="KW-1185">Reference proteome</keyword>
<dbReference type="Gene3D" id="3.90.1170.40">
    <property type="entry name" value="Molybdopterin biosynthesis MoaE subunit"/>
    <property type="match status" value="1"/>
</dbReference>
<dbReference type="GO" id="GO:0006777">
    <property type="term" value="P:Mo-molybdopterin cofactor biosynthetic process"/>
    <property type="evidence" value="ECO:0007669"/>
    <property type="project" value="InterPro"/>
</dbReference>
<dbReference type="STRING" id="877455.Metbo_0991"/>
<dbReference type="InterPro" id="IPR036563">
    <property type="entry name" value="MoaE_sf"/>
</dbReference>
<accession>F0TCG1</accession>
<evidence type="ECO:0000313" key="2">
    <source>
        <dbReference type="Proteomes" id="UP000007490"/>
    </source>
</evidence>
<reference evidence="2" key="1">
    <citation type="submission" date="2011-02" db="EMBL/GenBank/DDBJ databases">
        <title>Complete sequence of Methanobacterium sp. AL-21.</title>
        <authorList>
            <consortium name="US DOE Joint Genome Institute"/>
            <person name="Lucas S."/>
            <person name="Copeland A."/>
            <person name="Lapidus A."/>
            <person name="Cheng J.-F."/>
            <person name="Goodwin L."/>
            <person name="Pitluck S."/>
            <person name="Chertkov O."/>
            <person name="Detter J.C."/>
            <person name="Han C."/>
            <person name="Tapia R."/>
            <person name="Land M."/>
            <person name="Hauser L."/>
            <person name="Kyrpides N."/>
            <person name="Ivanova N."/>
            <person name="Mikhailova N."/>
            <person name="Pagani I."/>
            <person name="Cadillo-Quiroz H."/>
            <person name="Imachi H."/>
            <person name="Zinder S."/>
            <person name="Liu W."/>
            <person name="Woyke T."/>
        </authorList>
    </citation>
    <scope>NUCLEOTIDE SEQUENCE [LARGE SCALE GENOMIC DNA]</scope>
    <source>
        <strain evidence="2">AL-21</strain>
    </source>
</reference>
<organism evidence="1 2">
    <name type="scientific">Methanobacterium lacus (strain AL-21)</name>
    <dbReference type="NCBI Taxonomy" id="877455"/>
    <lineage>
        <taxon>Archaea</taxon>
        <taxon>Methanobacteriati</taxon>
        <taxon>Methanobacteriota</taxon>
        <taxon>Methanomada group</taxon>
        <taxon>Methanobacteria</taxon>
        <taxon>Methanobacteriales</taxon>
        <taxon>Methanobacteriaceae</taxon>
        <taxon>Methanobacterium</taxon>
    </lineage>
</organism>
<dbReference type="InterPro" id="IPR003448">
    <property type="entry name" value="Mopterin_biosynth_MoaE"/>
</dbReference>
<sequence>MTVRIIEKGVEEISICSLLEELKKNPEINKCGAIFSFEGIVRGEETGKKTVQMDLTTPNQLETEQELKEIVYDVKQKYGVLEIAVVHYIGNFKPGDPLFLTAVSGSHRDETRKALHEIIERVKYELDFKKEEHTEDGTNIIMSGG</sequence>